<evidence type="ECO:0000313" key="2">
    <source>
        <dbReference type="Proteomes" id="UP000799753"/>
    </source>
</evidence>
<protein>
    <submittedName>
        <fullName evidence="1">Uncharacterized protein</fullName>
    </submittedName>
</protein>
<gene>
    <name evidence="1" type="ORF">P280DRAFT_385428</name>
</gene>
<name>A0A6A6S628_9PLEO</name>
<feature type="non-terminal residue" evidence="1">
    <location>
        <position position="193"/>
    </location>
</feature>
<feature type="non-terminal residue" evidence="1">
    <location>
        <position position="1"/>
    </location>
</feature>
<sequence length="193" mass="21745">TWLAVGAVLQLATLACLPIRLSYLIPSLYLTSRVIKTIAGSRQPFVSSFRTVKRGKWTGELTRSHNDNNDNGMVMFVLGARINHPLGPLAPGNHNIGRAFEAMWIEAETNCDKWGFLGHTGTLRDTTDSEGITMTWLSYWKNVEGLRDFAKSSIHQFGVVNYNKKKYPYMGIMHETYHAPSGHWETIYGNMPP</sequence>
<dbReference type="Pfam" id="PF13826">
    <property type="entry name" value="Monooxy_af470-like"/>
    <property type="match status" value="1"/>
</dbReference>
<dbReference type="EMBL" id="MU006781">
    <property type="protein sequence ID" value="KAF2642642.1"/>
    <property type="molecule type" value="Genomic_DNA"/>
</dbReference>
<proteinExistence type="predicted"/>
<dbReference type="InterPro" id="IPR025444">
    <property type="entry name" value="Monooxy_af470"/>
</dbReference>
<reference evidence="1" key="1">
    <citation type="journal article" date="2020" name="Stud. Mycol.">
        <title>101 Dothideomycetes genomes: a test case for predicting lifestyles and emergence of pathogens.</title>
        <authorList>
            <person name="Haridas S."/>
            <person name="Albert R."/>
            <person name="Binder M."/>
            <person name="Bloem J."/>
            <person name="Labutti K."/>
            <person name="Salamov A."/>
            <person name="Andreopoulos B."/>
            <person name="Baker S."/>
            <person name="Barry K."/>
            <person name="Bills G."/>
            <person name="Bluhm B."/>
            <person name="Cannon C."/>
            <person name="Castanera R."/>
            <person name="Culley D."/>
            <person name="Daum C."/>
            <person name="Ezra D."/>
            <person name="Gonzalez J."/>
            <person name="Henrissat B."/>
            <person name="Kuo A."/>
            <person name="Liang C."/>
            <person name="Lipzen A."/>
            <person name="Lutzoni F."/>
            <person name="Magnuson J."/>
            <person name="Mondo S."/>
            <person name="Nolan M."/>
            <person name="Ohm R."/>
            <person name="Pangilinan J."/>
            <person name="Park H.-J."/>
            <person name="Ramirez L."/>
            <person name="Alfaro M."/>
            <person name="Sun H."/>
            <person name="Tritt A."/>
            <person name="Yoshinaga Y."/>
            <person name="Zwiers L.-H."/>
            <person name="Turgeon B."/>
            <person name="Goodwin S."/>
            <person name="Spatafora J."/>
            <person name="Crous P."/>
            <person name="Grigoriev I."/>
        </authorList>
    </citation>
    <scope>NUCLEOTIDE SEQUENCE</scope>
    <source>
        <strain evidence="1">CBS 473.64</strain>
    </source>
</reference>
<dbReference type="OrthoDB" id="3202396at2759"/>
<evidence type="ECO:0000313" key="1">
    <source>
        <dbReference type="EMBL" id="KAF2642642.1"/>
    </source>
</evidence>
<organism evidence="1 2">
    <name type="scientific">Massarina eburnea CBS 473.64</name>
    <dbReference type="NCBI Taxonomy" id="1395130"/>
    <lineage>
        <taxon>Eukaryota</taxon>
        <taxon>Fungi</taxon>
        <taxon>Dikarya</taxon>
        <taxon>Ascomycota</taxon>
        <taxon>Pezizomycotina</taxon>
        <taxon>Dothideomycetes</taxon>
        <taxon>Pleosporomycetidae</taxon>
        <taxon>Pleosporales</taxon>
        <taxon>Massarineae</taxon>
        <taxon>Massarinaceae</taxon>
        <taxon>Massarina</taxon>
    </lineage>
</organism>
<dbReference type="Proteomes" id="UP000799753">
    <property type="component" value="Unassembled WGS sequence"/>
</dbReference>
<accession>A0A6A6S628</accession>
<keyword evidence="2" id="KW-1185">Reference proteome</keyword>
<dbReference type="AlphaFoldDB" id="A0A6A6S628"/>